<gene>
    <name evidence="2" type="ORF">E2F50_02720</name>
</gene>
<feature type="domain" description="CREG-like beta-barrel" evidence="1">
    <location>
        <begin position="13"/>
        <end position="155"/>
    </location>
</feature>
<keyword evidence="3" id="KW-1185">Reference proteome</keyword>
<dbReference type="InterPro" id="IPR012349">
    <property type="entry name" value="Split_barrel_FMN-bd"/>
</dbReference>
<dbReference type="PANTHER" id="PTHR13343">
    <property type="entry name" value="CREG1 PROTEIN"/>
    <property type="match status" value="1"/>
</dbReference>
<organism evidence="2 3">
    <name type="scientific">Rhizobium deserti</name>
    <dbReference type="NCBI Taxonomy" id="2547961"/>
    <lineage>
        <taxon>Bacteria</taxon>
        <taxon>Pseudomonadati</taxon>
        <taxon>Pseudomonadota</taxon>
        <taxon>Alphaproteobacteria</taxon>
        <taxon>Hyphomicrobiales</taxon>
        <taxon>Rhizobiaceae</taxon>
        <taxon>Rhizobium/Agrobacterium group</taxon>
        <taxon>Rhizobium</taxon>
    </lineage>
</organism>
<dbReference type="PANTHER" id="PTHR13343:SF17">
    <property type="entry name" value="CELLULAR REPRESSOR OF E1A-STIMULATED GENES, ISOFORM A"/>
    <property type="match status" value="1"/>
</dbReference>
<name>A0A4R5UMH4_9HYPH</name>
<accession>A0A4R5UMH4</accession>
<dbReference type="SUPFAM" id="SSF50475">
    <property type="entry name" value="FMN-binding split barrel"/>
    <property type="match status" value="1"/>
</dbReference>
<dbReference type="OrthoDB" id="9814594at2"/>
<dbReference type="AlphaFoldDB" id="A0A4R5UMH4"/>
<dbReference type="Pfam" id="PF13883">
    <property type="entry name" value="CREG_beta-barrel"/>
    <property type="match status" value="1"/>
</dbReference>
<proteinExistence type="predicted"/>
<dbReference type="InterPro" id="IPR055343">
    <property type="entry name" value="CREG_beta-barrel"/>
</dbReference>
<dbReference type="Proteomes" id="UP000295238">
    <property type="component" value="Unassembled WGS sequence"/>
</dbReference>
<dbReference type="Gene3D" id="2.30.110.10">
    <property type="entry name" value="Electron Transport, Fmn-binding Protein, Chain A"/>
    <property type="match status" value="1"/>
</dbReference>
<protein>
    <submittedName>
        <fullName evidence="2">HugZ family protein</fullName>
    </submittedName>
</protein>
<evidence type="ECO:0000259" key="1">
    <source>
        <dbReference type="Pfam" id="PF13883"/>
    </source>
</evidence>
<evidence type="ECO:0000313" key="2">
    <source>
        <dbReference type="EMBL" id="TDK39066.1"/>
    </source>
</evidence>
<evidence type="ECO:0000313" key="3">
    <source>
        <dbReference type="Proteomes" id="UP000295238"/>
    </source>
</evidence>
<dbReference type="EMBL" id="SMTL01000001">
    <property type="protein sequence ID" value="TDK39066.1"/>
    <property type="molecule type" value="Genomic_DNA"/>
</dbReference>
<comment type="caution">
    <text evidence="2">The sequence shown here is derived from an EMBL/GenBank/DDBJ whole genome shotgun (WGS) entry which is preliminary data.</text>
</comment>
<dbReference type="GO" id="GO:0005737">
    <property type="term" value="C:cytoplasm"/>
    <property type="evidence" value="ECO:0007669"/>
    <property type="project" value="UniProtKB-ARBA"/>
</dbReference>
<reference evidence="2 3" key="1">
    <citation type="submission" date="2019-03" db="EMBL/GenBank/DDBJ databases">
        <title>Rhizobium sp. nov., an bacterium isolated from biocrust in Mu Us Desert.</title>
        <authorList>
            <person name="Lixiong L."/>
        </authorList>
    </citation>
    <scope>NUCLEOTIDE SEQUENCE [LARGE SCALE GENOMIC DNA]</scope>
    <source>
        <strain evidence="2 3">SPY-1</strain>
    </source>
</reference>
<sequence length="250" mass="27204">MADKPQTLRDTDDEARRLARVLVRGARFMALAVNDPEDGYPSASRVLTGTDADAAPVILVSGLSTHTTALAADPRCSLLAGEPGKGDPLAHPRISVQSDAEKVARDGPDHLRIRSRFLHRHPKAQLYVDFPDFCFFRLVPRKASLNGGFGRAYQLKGSDLLIPEPGITSEWVQLQNALENMKEGAACLAAKIGAKIDADWRFGGADRAGLDIIGGDFQLRHEFETLLPSPQSVLDYISSMAYQTGQLPEI</sequence>
<dbReference type="RefSeq" id="WP_133314515.1">
    <property type="nucleotide sequence ID" value="NZ_SMTL01000001.1"/>
</dbReference>